<proteinExistence type="predicted"/>
<organism evidence="1 2">
    <name type="scientific">Lepeophtheirus salmonis</name>
    <name type="common">Salmon louse</name>
    <name type="synonym">Caligus salmonis</name>
    <dbReference type="NCBI Taxonomy" id="72036"/>
    <lineage>
        <taxon>Eukaryota</taxon>
        <taxon>Metazoa</taxon>
        <taxon>Ecdysozoa</taxon>
        <taxon>Arthropoda</taxon>
        <taxon>Crustacea</taxon>
        <taxon>Multicrustacea</taxon>
        <taxon>Hexanauplia</taxon>
        <taxon>Copepoda</taxon>
        <taxon>Siphonostomatoida</taxon>
        <taxon>Caligidae</taxon>
        <taxon>Lepeophtheirus</taxon>
    </lineage>
</organism>
<dbReference type="Proteomes" id="UP000675881">
    <property type="component" value="Chromosome 2"/>
</dbReference>
<evidence type="ECO:0000313" key="2">
    <source>
        <dbReference type="Proteomes" id="UP000675881"/>
    </source>
</evidence>
<dbReference type="AlphaFoldDB" id="A0A7R8CTP0"/>
<evidence type="ECO:0000313" key="1">
    <source>
        <dbReference type="EMBL" id="CAF2875225.1"/>
    </source>
</evidence>
<sequence>MAWLSTSAILLSTPGPTTEITLIAPANPLLNDDSANAFSHSLAQQNWICIHALRSGSLQDLIPFSSSCWFSAPHVGPKKKNEGGHSSGEPSMSYDHNSKTAVYFLTSISCQIISTFFLTISPSLLRSSTTSQRIYKSAGFSNRNLQTDICHIKGEDNFLADILHRLSPHSASKAFKFHTPVIPSLNEGDFYHLAPFSGSSFLVIGGTNVTERQKKREAPFSSVRCCWDISSYYFI</sequence>
<name>A0A7R8CTP0_LEPSM</name>
<protein>
    <submittedName>
        <fullName evidence="1">(salmon louse) hypothetical protein</fullName>
    </submittedName>
</protein>
<accession>A0A7R8CTP0</accession>
<reference evidence="1" key="1">
    <citation type="submission" date="2021-02" db="EMBL/GenBank/DDBJ databases">
        <authorList>
            <person name="Bekaert M."/>
        </authorList>
    </citation>
    <scope>NUCLEOTIDE SEQUENCE</scope>
    <source>
        <strain evidence="1">IoA-00</strain>
    </source>
</reference>
<gene>
    <name evidence="1" type="ORF">LSAA_6520</name>
</gene>
<dbReference type="EMBL" id="HG994581">
    <property type="protein sequence ID" value="CAF2875225.1"/>
    <property type="molecule type" value="Genomic_DNA"/>
</dbReference>
<keyword evidence="2" id="KW-1185">Reference proteome</keyword>